<evidence type="ECO:0000313" key="1">
    <source>
        <dbReference type="EMBL" id="GAA0876926.1"/>
    </source>
</evidence>
<proteinExistence type="predicted"/>
<dbReference type="EMBL" id="BAAAFH010000022">
    <property type="protein sequence ID" value="GAA0876926.1"/>
    <property type="molecule type" value="Genomic_DNA"/>
</dbReference>
<name>A0ABN1MU93_9FLAO</name>
<dbReference type="PROSITE" id="PS51257">
    <property type="entry name" value="PROKAR_LIPOPROTEIN"/>
    <property type="match status" value="1"/>
</dbReference>
<reference evidence="1 2" key="1">
    <citation type="journal article" date="2019" name="Int. J. Syst. Evol. Microbiol.">
        <title>The Global Catalogue of Microorganisms (GCM) 10K type strain sequencing project: providing services to taxonomists for standard genome sequencing and annotation.</title>
        <authorList>
            <consortium name="The Broad Institute Genomics Platform"/>
            <consortium name="The Broad Institute Genome Sequencing Center for Infectious Disease"/>
            <person name="Wu L."/>
            <person name="Ma J."/>
        </authorList>
    </citation>
    <scope>NUCLEOTIDE SEQUENCE [LARGE SCALE GENOMIC DNA]</scope>
    <source>
        <strain evidence="1 2">JCM 16083</strain>
    </source>
</reference>
<dbReference type="RefSeq" id="WP_343790754.1">
    <property type="nucleotide sequence ID" value="NZ_BAAAFH010000022.1"/>
</dbReference>
<protein>
    <submittedName>
        <fullName evidence="1">Uncharacterized protein</fullName>
    </submittedName>
</protein>
<accession>A0ABN1MU93</accession>
<gene>
    <name evidence="1" type="ORF">GCM10009118_33360</name>
</gene>
<organism evidence="1 2">
    <name type="scientific">Wandonia haliotis</name>
    <dbReference type="NCBI Taxonomy" id="574963"/>
    <lineage>
        <taxon>Bacteria</taxon>
        <taxon>Pseudomonadati</taxon>
        <taxon>Bacteroidota</taxon>
        <taxon>Flavobacteriia</taxon>
        <taxon>Flavobacteriales</taxon>
        <taxon>Crocinitomicaceae</taxon>
        <taxon>Wandonia</taxon>
    </lineage>
</organism>
<sequence length="63" mass="6924">MKTVFLVSAIAILTLLTSCKKCGECSVKENNVYDKEYCTGNAIEDAIYEDAKEECEYLGGTFG</sequence>
<dbReference type="Proteomes" id="UP001501126">
    <property type="component" value="Unassembled WGS sequence"/>
</dbReference>
<keyword evidence="2" id="KW-1185">Reference proteome</keyword>
<comment type="caution">
    <text evidence="1">The sequence shown here is derived from an EMBL/GenBank/DDBJ whole genome shotgun (WGS) entry which is preliminary data.</text>
</comment>
<evidence type="ECO:0000313" key="2">
    <source>
        <dbReference type="Proteomes" id="UP001501126"/>
    </source>
</evidence>